<reference evidence="2" key="1">
    <citation type="submission" date="2021-11" db="EMBL/GenBank/DDBJ databases">
        <authorList>
            <person name="Schell T."/>
        </authorList>
    </citation>
    <scope>NUCLEOTIDE SEQUENCE</scope>
    <source>
        <strain evidence="2">M5</strain>
    </source>
</reference>
<name>A0A8J2WHF5_9CRUS</name>
<protein>
    <submittedName>
        <fullName evidence="2">Uncharacterized protein</fullName>
    </submittedName>
</protein>
<sequence length="72" mass="7564">MSGVFHDEATQLTDDGGDELLALINESESESGSSQTANDEMPPESEKGSDAGHVNSSDDSGRASDYKLETVD</sequence>
<proteinExistence type="predicted"/>
<feature type="compositionally biased region" description="Basic and acidic residues" evidence="1">
    <location>
        <begin position="59"/>
        <end position="72"/>
    </location>
</feature>
<evidence type="ECO:0000313" key="3">
    <source>
        <dbReference type="Proteomes" id="UP000789390"/>
    </source>
</evidence>
<feature type="region of interest" description="Disordered" evidence="1">
    <location>
        <begin position="1"/>
        <end position="72"/>
    </location>
</feature>
<evidence type="ECO:0000256" key="1">
    <source>
        <dbReference type="SAM" id="MobiDB-lite"/>
    </source>
</evidence>
<dbReference type="AlphaFoldDB" id="A0A8J2WHF5"/>
<dbReference type="EMBL" id="CAKKLH010000065">
    <property type="protein sequence ID" value="CAH0101732.1"/>
    <property type="molecule type" value="Genomic_DNA"/>
</dbReference>
<dbReference type="Proteomes" id="UP000789390">
    <property type="component" value="Unassembled WGS sequence"/>
</dbReference>
<accession>A0A8J2WHF5</accession>
<evidence type="ECO:0000313" key="2">
    <source>
        <dbReference type="EMBL" id="CAH0101732.1"/>
    </source>
</evidence>
<keyword evidence="3" id="KW-1185">Reference proteome</keyword>
<gene>
    <name evidence="2" type="ORF">DGAL_LOCUS4071</name>
</gene>
<organism evidence="2 3">
    <name type="scientific">Daphnia galeata</name>
    <dbReference type="NCBI Taxonomy" id="27404"/>
    <lineage>
        <taxon>Eukaryota</taxon>
        <taxon>Metazoa</taxon>
        <taxon>Ecdysozoa</taxon>
        <taxon>Arthropoda</taxon>
        <taxon>Crustacea</taxon>
        <taxon>Branchiopoda</taxon>
        <taxon>Diplostraca</taxon>
        <taxon>Cladocera</taxon>
        <taxon>Anomopoda</taxon>
        <taxon>Daphniidae</taxon>
        <taxon>Daphnia</taxon>
    </lineage>
</organism>
<comment type="caution">
    <text evidence="2">The sequence shown here is derived from an EMBL/GenBank/DDBJ whole genome shotgun (WGS) entry which is preliminary data.</text>
</comment>